<name>C3NBK0_SACI7</name>
<organism evidence="5 6">
    <name type="scientific">Saccharolobus islandicus (strain Y.G.57.14 / Yellowstone #1)</name>
    <name type="common">Sulfolobus islandicus</name>
    <dbReference type="NCBI Taxonomy" id="439386"/>
    <lineage>
        <taxon>Archaea</taxon>
        <taxon>Thermoproteota</taxon>
        <taxon>Thermoprotei</taxon>
        <taxon>Sulfolobales</taxon>
        <taxon>Sulfolobaceae</taxon>
        <taxon>Saccharolobus</taxon>
    </lineage>
</organism>
<feature type="domain" description="Cas10/Cmr2 second palm" evidence="4">
    <location>
        <begin position="756"/>
        <end position="891"/>
    </location>
</feature>
<dbReference type="InterPro" id="IPR024615">
    <property type="entry name" value="CRISPR-assoc_Cmr2_N"/>
</dbReference>
<dbReference type="InterPro" id="IPR043128">
    <property type="entry name" value="Rev_trsase/Diguanyl_cyclase"/>
</dbReference>
<keyword evidence="1" id="KW-0547">Nucleotide-binding</keyword>
<dbReference type="Pfam" id="PF22335">
    <property type="entry name" value="Cas10-Cmr2_palm2"/>
    <property type="match status" value="1"/>
</dbReference>
<dbReference type="GO" id="GO:0000166">
    <property type="term" value="F:nucleotide binding"/>
    <property type="evidence" value="ECO:0007669"/>
    <property type="project" value="UniProtKB-KW"/>
</dbReference>
<dbReference type="InterPro" id="IPR038242">
    <property type="entry name" value="Cmr2_N"/>
</dbReference>
<dbReference type="InterPro" id="IPR054767">
    <property type="entry name" value="Cas10-Cmr2_palm2"/>
</dbReference>
<sequence length="1039" mass="120996">MEREKLMKSLEEIIKEKFAALLHDPPNKPYMLKYTQHRVSKEYLKNAKFKYLSSLTKNKIGHKDIAIELISHLDFLNENNTMKIIKKRIKNKKSIVNRADGKASKFDRYLTSTLYNKWRKILFANYDNIELKNFLVPELQVKLKTIGCEEEPINAECFFKDPYSNEDIIQLFDYISNVFKALNLNGISVETYNVFYFLYELLWIAKGYSVGPAETRVPTHSIFDHLYATASILNWFYGTSKFLVGLDVIGVADYINKSRKLRDLWASSYLLSALVWYVLINIVEKFGADVVLFPSLRFNPFFASYIYNKYLKDKENSERVIHEVVNSITKYIFNNDETYKKLGIPPYAIIPARATLILPAIRYVERELDLQCERDQNSQHKYEKCIRNYIDEKFKEGWKKLVSFLIEYASNNPNDYFWAVFHKVMSITSVQEFKEKPPLSLRVIITEIPNDEKDEDKEPDYMDFDNKYIKLVSEFKKHKLSRTSPVTQLSNFEYYKQDDIGKSSRGFEYCSVCGVLPAVLILPKGDEEYKEFVKGIIGEQIGDEKLDDLKVVLSPGEKLCPWCLIKRGLGMRPEVFKVLVNNGDFRQEEIENKRVFIPSVSHIASYKKYEGFKNEELKCEEIRDTISLWKYYETYPEDKRCLILKDPEILWFGRTRDKTLSPYYALIRADTDYLGDLLEGKLTPYLAGIIDSTFYGGKKDGKENVVEDAIRRYLGNAGEGSYKNVMKLMLNNKESEAKEIIKKEIKDEELTNNIIDQINKFIEENRRRDRLVLFPSWHVSISSMLNRILLMEIKLANDLDGFVVYAGGDDLLAILPVEKALEFVEKSRKAIAGIIRDNIGEFTQAESKGFVKLNNAYFSLLPLVGRSYVIYFSHIKYPSQLVLEDSYNLLEDGKERIRYGNYKKDIVIVKYRGSASVLPLSIKRPYEGDIDEYLNSIGKSLELLRKLYELIKQEKLSKSVIYDVLSDELLNNGKIKDELLAIYLDYLINRNRLDKKLKFSFNDYKDLIQLEIKSDNNSRTLAYNLFQALSNILGAEKGE</sequence>
<dbReference type="GO" id="GO:0051607">
    <property type="term" value="P:defense response to virus"/>
    <property type="evidence" value="ECO:0007669"/>
    <property type="project" value="UniProtKB-KW"/>
</dbReference>
<dbReference type="AlphaFoldDB" id="C3NBK0"/>
<evidence type="ECO:0000259" key="4">
    <source>
        <dbReference type="Pfam" id="PF22335"/>
    </source>
</evidence>
<dbReference type="Gene3D" id="3.30.70.2220">
    <property type="entry name" value="CRISPR-Cas system, Cmr2 subunit, D1 domain, cysteine cluster"/>
    <property type="match status" value="1"/>
</dbReference>
<feature type="domain" description="CRISPR-associated protein Cmr2 N-terminal" evidence="3">
    <location>
        <begin position="243"/>
        <end position="402"/>
    </location>
</feature>
<protein>
    <submittedName>
        <fullName evidence="5">CRISPR-associated protein, Crm2 family</fullName>
    </submittedName>
</protein>
<evidence type="ECO:0000256" key="2">
    <source>
        <dbReference type="ARBA" id="ARBA00023118"/>
    </source>
</evidence>
<dbReference type="Pfam" id="PF12469">
    <property type="entry name" value="Cmr2_N"/>
    <property type="match status" value="1"/>
</dbReference>
<dbReference type="EMBL" id="CP001403">
    <property type="protein sequence ID" value="ACP44985.1"/>
    <property type="molecule type" value="Genomic_DNA"/>
</dbReference>
<accession>C3NBK0</accession>
<evidence type="ECO:0000313" key="5">
    <source>
        <dbReference type="EMBL" id="ACP44985.1"/>
    </source>
</evidence>
<dbReference type="Proteomes" id="UP000002308">
    <property type="component" value="Chromosome"/>
</dbReference>
<dbReference type="HOGENOM" id="CLU_012640_0_0_2"/>
<evidence type="ECO:0000313" key="6">
    <source>
        <dbReference type="Proteomes" id="UP000002308"/>
    </source>
</evidence>
<gene>
    <name evidence="5" type="ordered locus">YG5714_0696</name>
</gene>
<dbReference type="InterPro" id="IPR013407">
    <property type="entry name" value="CRISPR-assoc_prot_Cmr2"/>
</dbReference>
<dbReference type="CDD" id="cd09679">
    <property type="entry name" value="Cas10_III"/>
    <property type="match status" value="1"/>
</dbReference>
<dbReference type="Gene3D" id="3.30.70.270">
    <property type="match status" value="1"/>
</dbReference>
<keyword evidence="2" id="KW-0051">Antiviral defense</keyword>
<dbReference type="KEGG" id="siy:YG5714_0696"/>
<reference evidence="5 6" key="1">
    <citation type="journal article" date="2009" name="Proc. Natl. Acad. Sci. U.S.A.">
        <title>Biogeography of the Sulfolobus islandicus pan-genome.</title>
        <authorList>
            <person name="Reno M.L."/>
            <person name="Held N.L."/>
            <person name="Fields C.J."/>
            <person name="Burke P.V."/>
            <person name="Whitaker R.J."/>
        </authorList>
    </citation>
    <scope>NUCLEOTIDE SEQUENCE [LARGE SCALE GENOMIC DNA]</scope>
    <source>
        <strain evidence="6">Y.G.57.14 / Yellowstone #1</strain>
    </source>
</reference>
<dbReference type="NCBIfam" id="TIGR02577">
    <property type="entry name" value="cas_TM1794_Cmr2"/>
    <property type="match status" value="1"/>
</dbReference>
<proteinExistence type="predicted"/>
<evidence type="ECO:0000256" key="1">
    <source>
        <dbReference type="ARBA" id="ARBA00022741"/>
    </source>
</evidence>
<evidence type="ECO:0000259" key="3">
    <source>
        <dbReference type="Pfam" id="PF12469"/>
    </source>
</evidence>